<reference evidence="3 4" key="1">
    <citation type="submission" date="2023-03" db="EMBL/GenBank/DDBJ databases">
        <title>Mating type loci evolution in Malassezia.</title>
        <authorList>
            <person name="Coelho M.A."/>
        </authorList>
    </citation>
    <scope>NUCLEOTIDE SEQUENCE [LARGE SCALE GENOMIC DNA]</scope>
    <source>
        <strain evidence="3 4">CBS 13387</strain>
    </source>
</reference>
<feature type="region of interest" description="Disordered" evidence="1">
    <location>
        <begin position="80"/>
        <end position="100"/>
    </location>
</feature>
<dbReference type="InterPro" id="IPR011666">
    <property type="entry name" value="DUF1604"/>
</dbReference>
<feature type="compositionally biased region" description="Pro residues" evidence="1">
    <location>
        <begin position="200"/>
        <end position="212"/>
    </location>
</feature>
<dbReference type="Pfam" id="PF26093">
    <property type="entry name" value="HTH_TGH"/>
    <property type="match status" value="1"/>
</dbReference>
<proteinExistence type="predicted"/>
<accession>A0AAJ5Z0T9</accession>
<feature type="region of interest" description="Disordered" evidence="1">
    <location>
        <begin position="186"/>
        <end position="215"/>
    </location>
</feature>
<feature type="region of interest" description="Disordered" evidence="1">
    <location>
        <begin position="248"/>
        <end position="277"/>
    </location>
</feature>
<organism evidence="3 4">
    <name type="scientific">Malassezia arunalokei</name>
    <dbReference type="NCBI Taxonomy" id="1514897"/>
    <lineage>
        <taxon>Eukaryota</taxon>
        <taxon>Fungi</taxon>
        <taxon>Dikarya</taxon>
        <taxon>Basidiomycota</taxon>
        <taxon>Ustilaginomycotina</taxon>
        <taxon>Malasseziomycetes</taxon>
        <taxon>Malasseziales</taxon>
        <taxon>Malasseziaceae</taxon>
        <taxon>Malassezia</taxon>
    </lineage>
</organism>
<dbReference type="GO" id="GO:0005634">
    <property type="term" value="C:nucleus"/>
    <property type="evidence" value="ECO:0007669"/>
    <property type="project" value="TreeGrafter"/>
</dbReference>
<evidence type="ECO:0000259" key="2">
    <source>
        <dbReference type="PROSITE" id="PS50174"/>
    </source>
</evidence>
<dbReference type="Pfam" id="PF07713">
    <property type="entry name" value="DUF1604"/>
    <property type="match status" value="1"/>
</dbReference>
<dbReference type="InterPro" id="IPR000467">
    <property type="entry name" value="G_patch_dom"/>
</dbReference>
<name>A0AAJ5Z0T9_9BASI</name>
<evidence type="ECO:0000256" key="1">
    <source>
        <dbReference type="SAM" id="MobiDB-lite"/>
    </source>
</evidence>
<dbReference type="PANTHER" id="PTHR13384">
    <property type="entry name" value="G PATCH DOMAIN-CONTAINING PROTEIN 1"/>
    <property type="match status" value="1"/>
</dbReference>
<feature type="region of interest" description="Disordered" evidence="1">
    <location>
        <begin position="466"/>
        <end position="584"/>
    </location>
</feature>
<dbReference type="PANTHER" id="PTHR13384:SF19">
    <property type="entry name" value="G PATCH DOMAIN-CONTAINING PROTEIN 1"/>
    <property type="match status" value="1"/>
</dbReference>
<feature type="compositionally biased region" description="Low complexity" evidence="1">
    <location>
        <begin position="83"/>
        <end position="98"/>
    </location>
</feature>
<feature type="compositionally biased region" description="Basic and acidic residues" evidence="1">
    <location>
        <begin position="466"/>
        <end position="475"/>
    </location>
</feature>
<dbReference type="AlphaFoldDB" id="A0AAJ5Z0T9"/>
<dbReference type="GO" id="GO:0003723">
    <property type="term" value="F:RNA binding"/>
    <property type="evidence" value="ECO:0007669"/>
    <property type="project" value="TreeGrafter"/>
</dbReference>
<dbReference type="EMBL" id="CP119920">
    <property type="protein sequence ID" value="WFD16845.1"/>
    <property type="molecule type" value="Genomic_DNA"/>
</dbReference>
<evidence type="ECO:0000313" key="3">
    <source>
        <dbReference type="EMBL" id="WFD16845.1"/>
    </source>
</evidence>
<sequence length="584" mass="64588">MATLRHRLERDGVPRGVNLTESFCLYGTPLPSLTKKDRNEYKPLWEQEVYDEKGRRRFHGAFTGGWSAGYFNTVGSKEGWTPSSFRSSRTSRASATASRPEDFMDAEDLAEYGIQTRDAYASTHEELADPFMRMAVPEASVSRMGQSLLQRMGWKPGQGIGPLVTYDQRQYLDRLLARMHLAPRGTLDDDDEARRHKFPPPDTQPLRPPAPPRANALQEALDRYHAPVIGAAGLDSDEEDHVYGEAPPTVLGDVPPPATAPTSAPPHEERATWSDGRPLPPGFALAPPLSGPASAMAWPQVDVPPDWTPDPRRVWTADEPKDPACPLGAEDRRAMLGEAQHPGPPPALSSYLPGGTRLVVHALDRATAQRALAAFRPTGADRAKDERYRTYVCSFMDGPAYVPPNVPRAAQQDEVDEFFQSACRHRPVHGDMAHRFTTGSPLDSKPAEAPAVPDAVQYARRGEFGPHTRHVERFDPPQLLCTRHGVPYPHPKEDGAEIPDELASPSPPSSPIDEHPEPEGEPIPPRPPKDLFQAVFGDEEEEDEAPTPVATTMPTAPRTKRPQKKRQRRMGPLTFRMDDDDDDP</sequence>
<keyword evidence="4" id="KW-1185">Reference proteome</keyword>
<feature type="compositionally biased region" description="Low complexity" evidence="1">
    <location>
        <begin position="546"/>
        <end position="557"/>
    </location>
</feature>
<gene>
    <name evidence="3" type="ORF">MARU1_002888</name>
</gene>
<evidence type="ECO:0000313" key="4">
    <source>
        <dbReference type="Proteomes" id="UP001217582"/>
    </source>
</evidence>
<feature type="compositionally biased region" description="Basic residues" evidence="1">
    <location>
        <begin position="558"/>
        <end position="569"/>
    </location>
</feature>
<dbReference type="Proteomes" id="UP001217582">
    <property type="component" value="Chromosome 5"/>
</dbReference>
<dbReference type="GO" id="GO:0006397">
    <property type="term" value="P:mRNA processing"/>
    <property type="evidence" value="ECO:0007669"/>
    <property type="project" value="InterPro"/>
</dbReference>
<feature type="domain" description="G-patch" evidence="2">
    <location>
        <begin position="141"/>
        <end position="161"/>
    </location>
</feature>
<dbReference type="Pfam" id="PF01585">
    <property type="entry name" value="G-patch"/>
    <property type="match status" value="1"/>
</dbReference>
<protein>
    <recommendedName>
        <fullName evidence="2">G-patch domain-containing protein</fullName>
    </recommendedName>
</protein>
<dbReference type="PROSITE" id="PS50174">
    <property type="entry name" value="G_PATCH"/>
    <property type="match status" value="1"/>
</dbReference>